<evidence type="ECO:0000259" key="5">
    <source>
        <dbReference type="PROSITE" id="PS50977"/>
    </source>
</evidence>
<keyword evidence="3" id="KW-0804">Transcription</keyword>
<dbReference type="InterPro" id="IPR001647">
    <property type="entry name" value="HTH_TetR"/>
</dbReference>
<keyword evidence="2 4" id="KW-0238">DNA-binding</keyword>
<dbReference type="SUPFAM" id="SSF48498">
    <property type="entry name" value="Tetracyclin repressor-like, C-terminal domain"/>
    <property type="match status" value="1"/>
</dbReference>
<dbReference type="EMBL" id="FOWC01000027">
    <property type="protein sequence ID" value="SFQ79862.1"/>
    <property type="molecule type" value="Genomic_DNA"/>
</dbReference>
<evidence type="ECO:0000256" key="1">
    <source>
        <dbReference type="ARBA" id="ARBA00023015"/>
    </source>
</evidence>
<evidence type="ECO:0000256" key="2">
    <source>
        <dbReference type="ARBA" id="ARBA00023125"/>
    </source>
</evidence>
<proteinExistence type="predicted"/>
<dbReference type="STRING" id="112413.SAMN05421854_1278"/>
<dbReference type="Pfam" id="PF00440">
    <property type="entry name" value="TetR_N"/>
    <property type="match status" value="1"/>
</dbReference>
<feature type="domain" description="HTH tetR-type" evidence="5">
    <location>
        <begin position="11"/>
        <end position="69"/>
    </location>
</feature>
<evidence type="ECO:0000256" key="3">
    <source>
        <dbReference type="ARBA" id="ARBA00023163"/>
    </source>
</evidence>
<dbReference type="PANTHER" id="PTHR30055">
    <property type="entry name" value="HTH-TYPE TRANSCRIPTIONAL REGULATOR RUTR"/>
    <property type="match status" value="1"/>
</dbReference>
<accession>A0A1I6BG08</accession>
<evidence type="ECO:0000313" key="7">
    <source>
        <dbReference type="Proteomes" id="UP000199137"/>
    </source>
</evidence>
<dbReference type="RefSeq" id="WP_093577262.1">
    <property type="nucleotide sequence ID" value="NZ_FOWC01000027.1"/>
</dbReference>
<dbReference type="InterPro" id="IPR009057">
    <property type="entry name" value="Homeodomain-like_sf"/>
</dbReference>
<dbReference type="OrthoDB" id="9795011at2"/>
<reference evidence="6 7" key="1">
    <citation type="submission" date="2016-10" db="EMBL/GenBank/DDBJ databases">
        <authorList>
            <person name="de Groot N.N."/>
        </authorList>
    </citation>
    <scope>NUCLEOTIDE SEQUENCE [LARGE SCALE GENOMIC DNA]</scope>
    <source>
        <strain evidence="6 7">DSM 44637</strain>
    </source>
</reference>
<dbReference type="PANTHER" id="PTHR30055:SF234">
    <property type="entry name" value="HTH-TYPE TRANSCRIPTIONAL REGULATOR BETI"/>
    <property type="match status" value="1"/>
</dbReference>
<dbReference type="PROSITE" id="PS50977">
    <property type="entry name" value="HTH_TETR_2"/>
    <property type="match status" value="1"/>
</dbReference>
<dbReference type="GO" id="GO:0003700">
    <property type="term" value="F:DNA-binding transcription factor activity"/>
    <property type="evidence" value="ECO:0007669"/>
    <property type="project" value="TreeGrafter"/>
</dbReference>
<evidence type="ECO:0000313" key="6">
    <source>
        <dbReference type="EMBL" id="SFQ79862.1"/>
    </source>
</evidence>
<evidence type="ECO:0000256" key="4">
    <source>
        <dbReference type="PROSITE-ProRule" id="PRU00335"/>
    </source>
</evidence>
<dbReference type="Proteomes" id="UP000199137">
    <property type="component" value="Unassembled WGS sequence"/>
</dbReference>
<dbReference type="InterPro" id="IPR049445">
    <property type="entry name" value="TetR_SbtR-like_C"/>
</dbReference>
<dbReference type="Pfam" id="PF21597">
    <property type="entry name" value="TetR_C_43"/>
    <property type="match status" value="1"/>
</dbReference>
<organism evidence="6 7">
    <name type="scientific">Amycolatopsis rubida</name>
    <dbReference type="NCBI Taxonomy" id="112413"/>
    <lineage>
        <taxon>Bacteria</taxon>
        <taxon>Bacillati</taxon>
        <taxon>Actinomycetota</taxon>
        <taxon>Actinomycetes</taxon>
        <taxon>Pseudonocardiales</taxon>
        <taxon>Pseudonocardiaceae</taxon>
        <taxon>Amycolatopsis</taxon>
    </lineage>
</organism>
<sequence>MPVSPRRADTRRNHERILAVAAETVSRAGEVSFNAVAKEACVGVGTVYRHFPTPESLVLAVYEREVNRLVEIVPELLATHSPDQALRVWIVDHLAHYMMTKRGLANALRASRSELPTQAYTRMLDALDTLRKANAEAGTIRPDLKTETLMRGLGGLFFLTPEGDWQAETEGLVDLVWHGMRLD</sequence>
<dbReference type="Gene3D" id="1.10.357.10">
    <property type="entry name" value="Tetracycline Repressor, domain 2"/>
    <property type="match status" value="1"/>
</dbReference>
<gene>
    <name evidence="6" type="ORF">SAMN05421854_1278</name>
</gene>
<keyword evidence="1" id="KW-0805">Transcription regulation</keyword>
<dbReference type="InterPro" id="IPR036271">
    <property type="entry name" value="Tet_transcr_reg_TetR-rel_C_sf"/>
</dbReference>
<protein>
    <submittedName>
        <fullName evidence="6">Transcriptional regulator, TetR family</fullName>
    </submittedName>
</protein>
<dbReference type="GO" id="GO:0000976">
    <property type="term" value="F:transcription cis-regulatory region binding"/>
    <property type="evidence" value="ECO:0007669"/>
    <property type="project" value="TreeGrafter"/>
</dbReference>
<name>A0A1I6BG08_9PSEU</name>
<dbReference type="InterPro" id="IPR050109">
    <property type="entry name" value="HTH-type_TetR-like_transc_reg"/>
</dbReference>
<dbReference type="AlphaFoldDB" id="A0A1I6BG08"/>
<feature type="DNA-binding region" description="H-T-H motif" evidence="4">
    <location>
        <begin position="32"/>
        <end position="51"/>
    </location>
</feature>
<dbReference type="SUPFAM" id="SSF46689">
    <property type="entry name" value="Homeodomain-like"/>
    <property type="match status" value="1"/>
</dbReference>